<feature type="domain" description="Carbohydrate kinase PfkB" evidence="1">
    <location>
        <begin position="32"/>
        <end position="339"/>
    </location>
</feature>
<comment type="caution">
    <text evidence="2">The sequence shown here is derived from an EMBL/GenBank/DDBJ whole genome shotgun (WGS) entry which is preliminary data.</text>
</comment>
<dbReference type="Proteomes" id="UP001529369">
    <property type="component" value="Unassembled WGS sequence"/>
</dbReference>
<dbReference type="EMBL" id="JAUFPN010000289">
    <property type="protein sequence ID" value="MDN3568563.1"/>
    <property type="molecule type" value="Genomic_DNA"/>
</dbReference>
<dbReference type="Pfam" id="PF00294">
    <property type="entry name" value="PfkB"/>
    <property type="match status" value="1"/>
</dbReference>
<gene>
    <name evidence="2" type="ORF">QWZ14_29655</name>
</gene>
<reference evidence="3" key="1">
    <citation type="journal article" date="2019" name="Int. J. Syst. Evol. Microbiol.">
        <title>The Global Catalogue of Microorganisms (GCM) 10K type strain sequencing project: providing services to taxonomists for standard genome sequencing and annotation.</title>
        <authorList>
            <consortium name="The Broad Institute Genomics Platform"/>
            <consortium name="The Broad Institute Genome Sequencing Center for Infectious Disease"/>
            <person name="Wu L."/>
            <person name="Ma J."/>
        </authorList>
    </citation>
    <scope>NUCLEOTIDE SEQUENCE [LARGE SCALE GENOMIC DNA]</scope>
    <source>
        <strain evidence="3">CECT 7131</strain>
    </source>
</reference>
<keyword evidence="2" id="KW-0418">Kinase</keyword>
<sequence length="484" mass="49434">MHGPAPELPPTKADAIPADLLDAVRLLRRGTVLVVGDAMLDRYVYGRVERISPEAPVPVLAVERDVALPGGAGNVVRNLTALGAAVAFVSIVGDDQAGSDLTGLIGGQPGVEPWLLVQGGRATTTKTRFVASGQQLLRADHEQVSPIHHRLADRLIRIAADAVAATTVMVLSDYRKGVLAGDTPARLIAAARAAGRKVVVDPRGGEPGRFAGADLIMPDCAELALSTGLPAGTDAEIAVAAHALRSAHGFGAVLVLRGEAGVTLVDADDAAASPGEAASAGTAAARHLPADVAEMIDPSGAGDAVIAVAAAGLAVGLSLPVVARLGALAAGIAMGKSGIGVVREDEFVEVLTPGRLAARKLASRGQGAERVEGWRRAGHRVGFLAASTAAEDPGVLIRARAWCDRLVIGVADGDPTAQGLAEQPAVDLVIRYGTEGTVDLIRLLRPDVLVQDPGRAPETVAGGDIMQEWGGTVRRASPEPDLGF</sequence>
<organism evidence="2 3">
    <name type="scientific">Paeniroseomonas aquatica</name>
    <dbReference type="NCBI Taxonomy" id="373043"/>
    <lineage>
        <taxon>Bacteria</taxon>
        <taxon>Pseudomonadati</taxon>
        <taxon>Pseudomonadota</taxon>
        <taxon>Alphaproteobacteria</taxon>
        <taxon>Acetobacterales</taxon>
        <taxon>Acetobacteraceae</taxon>
        <taxon>Paeniroseomonas</taxon>
    </lineage>
</organism>
<dbReference type="InterPro" id="IPR011611">
    <property type="entry name" value="PfkB_dom"/>
</dbReference>
<dbReference type="SUPFAM" id="SSF53613">
    <property type="entry name" value="Ribokinase-like"/>
    <property type="match status" value="1"/>
</dbReference>
<dbReference type="InterPro" id="IPR029056">
    <property type="entry name" value="Ribokinase-like"/>
</dbReference>
<dbReference type="GO" id="GO:0016301">
    <property type="term" value="F:kinase activity"/>
    <property type="evidence" value="ECO:0007669"/>
    <property type="project" value="UniProtKB-KW"/>
</dbReference>
<dbReference type="RefSeq" id="WP_290320672.1">
    <property type="nucleotide sequence ID" value="NZ_JAUFPN010000289.1"/>
</dbReference>
<keyword evidence="2" id="KW-0808">Transferase</keyword>
<evidence type="ECO:0000313" key="3">
    <source>
        <dbReference type="Proteomes" id="UP001529369"/>
    </source>
</evidence>
<name>A0ABT8AFU7_9PROT</name>
<keyword evidence="3" id="KW-1185">Reference proteome</keyword>
<accession>A0ABT8AFU7</accession>
<proteinExistence type="predicted"/>
<dbReference type="PANTHER" id="PTHR46969:SF1">
    <property type="entry name" value="BIFUNCTIONAL PROTEIN HLDE"/>
    <property type="match status" value="1"/>
</dbReference>
<evidence type="ECO:0000259" key="1">
    <source>
        <dbReference type="Pfam" id="PF00294"/>
    </source>
</evidence>
<protein>
    <submittedName>
        <fullName evidence="2">PfkB family carbohydrate kinase</fullName>
    </submittedName>
</protein>
<evidence type="ECO:0000313" key="2">
    <source>
        <dbReference type="EMBL" id="MDN3568563.1"/>
    </source>
</evidence>
<dbReference type="PANTHER" id="PTHR46969">
    <property type="entry name" value="BIFUNCTIONAL PROTEIN HLDE"/>
    <property type="match status" value="1"/>
</dbReference>
<dbReference type="Gene3D" id="3.40.1190.20">
    <property type="match status" value="1"/>
</dbReference>